<dbReference type="RefSeq" id="WP_225677547.1">
    <property type="nucleotide sequence ID" value="NZ_JAEDAH010000106.1"/>
</dbReference>
<dbReference type="Proteomes" id="UP000714380">
    <property type="component" value="Unassembled WGS sequence"/>
</dbReference>
<gene>
    <name evidence="1" type="ORF">I9W95_18210</name>
</gene>
<protein>
    <submittedName>
        <fullName evidence="1">Uncharacterized protein</fullName>
    </submittedName>
</protein>
<accession>A0ABS7ZY43</accession>
<reference evidence="1 2" key="1">
    <citation type="submission" date="2020-12" db="EMBL/GenBank/DDBJ databases">
        <title>Novel Thalassolituus-related marine hydrocarbonoclastic bacteria mediated algae-derived hydrocarbons mineralization in twilight zone of the northern South China Sea.</title>
        <authorList>
            <person name="Dong C."/>
        </authorList>
    </citation>
    <scope>NUCLEOTIDE SEQUENCE [LARGE SCALE GENOMIC DNA]</scope>
    <source>
        <strain evidence="1 2">IMCC1826</strain>
    </source>
</reference>
<keyword evidence="2" id="KW-1185">Reference proteome</keyword>
<proteinExistence type="predicted"/>
<organism evidence="1 2">
    <name type="scientific">Thalassolituus marinus</name>
    <dbReference type="NCBI Taxonomy" id="671053"/>
    <lineage>
        <taxon>Bacteria</taxon>
        <taxon>Pseudomonadati</taxon>
        <taxon>Pseudomonadota</taxon>
        <taxon>Gammaproteobacteria</taxon>
        <taxon>Oceanospirillales</taxon>
        <taxon>Oceanospirillaceae</taxon>
        <taxon>Thalassolituus</taxon>
    </lineage>
</organism>
<name>A0ABS7ZY43_9GAMM</name>
<dbReference type="EMBL" id="JAEDAH010000106">
    <property type="protein sequence ID" value="MCA6065535.1"/>
    <property type="molecule type" value="Genomic_DNA"/>
</dbReference>
<comment type="caution">
    <text evidence="1">The sequence shown here is derived from an EMBL/GenBank/DDBJ whole genome shotgun (WGS) entry which is preliminary data.</text>
</comment>
<evidence type="ECO:0000313" key="2">
    <source>
        <dbReference type="Proteomes" id="UP000714380"/>
    </source>
</evidence>
<evidence type="ECO:0000313" key="1">
    <source>
        <dbReference type="EMBL" id="MCA6065535.1"/>
    </source>
</evidence>
<sequence length="135" mass="15076">MMNVEIIKSKLKSSSLCEAGKAYELLASGAELVVNESVIDVASSGILETYRIRAKNISDRSGEHAQRLTHSTLEFVQALESRNPKELKTAHVVSPDLGYFLIWVDPSSNDLIGCCYLIKNNEVTERAWSQMWDNT</sequence>